<dbReference type="EMBL" id="JBEUSY010000049">
    <property type="protein sequence ID" value="KAL1245909.1"/>
    <property type="molecule type" value="Genomic_DNA"/>
</dbReference>
<gene>
    <name evidence="1" type="ORF">TSPI_09071</name>
</gene>
<protein>
    <submittedName>
        <fullName evidence="1">MFS-type transporter</fullName>
    </submittedName>
</protein>
<evidence type="ECO:0000313" key="1">
    <source>
        <dbReference type="EMBL" id="KAL1245909.1"/>
    </source>
</evidence>
<reference evidence="1 2" key="1">
    <citation type="submission" date="2024-07" db="EMBL/GenBank/DDBJ databases">
        <title>Enhanced genomic and transcriptomic resources for Trichinella pseudospiralis and T. spiralis underpin the discovery of pronounced molecular differences between stages and species.</title>
        <authorList>
            <person name="Pasi K.K."/>
            <person name="La Rosa G."/>
            <person name="Gomez-Morales M.A."/>
            <person name="Tosini F."/>
            <person name="Sumanam S."/>
            <person name="Young N.D."/>
            <person name="Chang B.C."/>
            <person name="Robin G.B."/>
        </authorList>
    </citation>
    <scope>NUCLEOTIDE SEQUENCE [LARGE SCALE GENOMIC DNA]</scope>
    <source>
        <strain evidence="1">ISS534</strain>
    </source>
</reference>
<name>A0ABR3L2J6_TRISP</name>
<keyword evidence="2" id="KW-1185">Reference proteome</keyword>
<dbReference type="Proteomes" id="UP001558632">
    <property type="component" value="Unassembled WGS sequence"/>
</dbReference>
<proteinExistence type="predicted"/>
<accession>A0ABR3L2J6</accession>
<comment type="caution">
    <text evidence="1">The sequence shown here is derived from an EMBL/GenBank/DDBJ whole genome shotgun (WGS) entry which is preliminary data.</text>
</comment>
<evidence type="ECO:0000313" key="2">
    <source>
        <dbReference type="Proteomes" id="UP001558632"/>
    </source>
</evidence>
<sequence>MVSVHGIPVTENSNIPFNKRLITALAECKEEVHTGFAGQLCRKLPSSNDAIPMKDAHDASDTLRFGAPRVNYPLPSVGISKGDGDEEQ</sequence>
<organism evidence="1 2">
    <name type="scientific">Trichinella spiralis</name>
    <name type="common">Trichina worm</name>
    <dbReference type="NCBI Taxonomy" id="6334"/>
    <lineage>
        <taxon>Eukaryota</taxon>
        <taxon>Metazoa</taxon>
        <taxon>Ecdysozoa</taxon>
        <taxon>Nematoda</taxon>
        <taxon>Enoplea</taxon>
        <taxon>Dorylaimia</taxon>
        <taxon>Trichinellida</taxon>
        <taxon>Trichinellidae</taxon>
        <taxon>Trichinella</taxon>
    </lineage>
</organism>